<dbReference type="Gene3D" id="3.10.10.10">
    <property type="entry name" value="HIV Type 1 Reverse Transcriptase, subunit A, domain 1"/>
    <property type="match status" value="1"/>
</dbReference>
<proteinExistence type="predicted"/>
<gene>
    <name evidence="2" type="ORF">MtrDRAFT_AC155896g21v2</name>
</gene>
<organism evidence="2">
    <name type="scientific">Medicago truncatula</name>
    <name type="common">Barrel medic</name>
    <name type="synonym">Medicago tribuloides</name>
    <dbReference type="NCBI Taxonomy" id="3880"/>
    <lineage>
        <taxon>Eukaryota</taxon>
        <taxon>Viridiplantae</taxon>
        <taxon>Streptophyta</taxon>
        <taxon>Embryophyta</taxon>
        <taxon>Tracheophyta</taxon>
        <taxon>Spermatophyta</taxon>
        <taxon>Magnoliopsida</taxon>
        <taxon>eudicotyledons</taxon>
        <taxon>Gunneridae</taxon>
        <taxon>Pentapetalae</taxon>
        <taxon>rosids</taxon>
        <taxon>fabids</taxon>
        <taxon>Fabales</taxon>
        <taxon>Fabaceae</taxon>
        <taxon>Papilionoideae</taxon>
        <taxon>50 kb inversion clade</taxon>
        <taxon>NPAAA clade</taxon>
        <taxon>Hologalegina</taxon>
        <taxon>IRL clade</taxon>
        <taxon>Trifolieae</taxon>
        <taxon>Medicago</taxon>
    </lineage>
</organism>
<protein>
    <submittedName>
        <fullName evidence="2">Peptidase aspartic, active site</fullName>
    </submittedName>
</protein>
<dbReference type="InterPro" id="IPR043502">
    <property type="entry name" value="DNA/RNA_pol_sf"/>
</dbReference>
<accession>A2Q457</accession>
<dbReference type="AlphaFoldDB" id="A2Q457"/>
<evidence type="ECO:0000313" key="2">
    <source>
        <dbReference type="EMBL" id="ABN08407.1"/>
    </source>
</evidence>
<evidence type="ECO:0000256" key="1">
    <source>
        <dbReference type="SAM" id="MobiDB-lite"/>
    </source>
</evidence>
<dbReference type="PANTHER" id="PTHR15503">
    <property type="entry name" value="LDOC1 RELATED"/>
    <property type="match status" value="1"/>
</dbReference>
<dbReference type="EMBL" id="AC155896">
    <property type="protein sequence ID" value="ABN08407.1"/>
    <property type="molecule type" value="Genomic_DNA"/>
</dbReference>
<feature type="compositionally biased region" description="Basic and acidic residues" evidence="1">
    <location>
        <begin position="1"/>
        <end position="12"/>
    </location>
</feature>
<reference evidence="2" key="1">
    <citation type="submission" date="2005-01" db="EMBL/GenBank/DDBJ databases">
        <authorList>
            <person name="Town C.D."/>
        </authorList>
    </citation>
    <scope>NUCLEOTIDE SEQUENCE</scope>
</reference>
<dbReference type="SUPFAM" id="SSF56672">
    <property type="entry name" value="DNA/RNA polymerases"/>
    <property type="match status" value="1"/>
</dbReference>
<dbReference type="InterPro" id="IPR021109">
    <property type="entry name" value="Peptidase_aspartic_dom_sf"/>
</dbReference>
<dbReference type="CDD" id="cd01647">
    <property type="entry name" value="RT_LTR"/>
    <property type="match status" value="1"/>
</dbReference>
<feature type="region of interest" description="Disordered" evidence="1">
    <location>
        <begin position="1"/>
        <end position="24"/>
    </location>
</feature>
<reference evidence="2" key="2">
    <citation type="submission" date="2007-03" db="EMBL/GenBank/DDBJ databases">
        <authorList>
            <consortium name="The International Medicago Genome Annotation Group"/>
        </authorList>
    </citation>
    <scope>NUCLEOTIDE SEQUENCE</scope>
</reference>
<name>A2Q457_MEDTR</name>
<dbReference type="Gene3D" id="2.40.70.10">
    <property type="entry name" value="Acid Proteases"/>
    <property type="match status" value="1"/>
</dbReference>
<dbReference type="SUPFAM" id="SSF50630">
    <property type="entry name" value="Acid proteases"/>
    <property type="match status" value="1"/>
</dbReference>
<dbReference type="CDD" id="cd00303">
    <property type="entry name" value="retropepsin_like"/>
    <property type="match status" value="1"/>
</dbReference>
<dbReference type="Pfam" id="PF08284">
    <property type="entry name" value="RVP_2"/>
    <property type="match status" value="1"/>
</dbReference>
<dbReference type="PANTHER" id="PTHR15503:SF22">
    <property type="entry name" value="TRANSPOSON TY3-I GAG POLYPROTEIN"/>
    <property type="match status" value="1"/>
</dbReference>
<dbReference type="InterPro" id="IPR032567">
    <property type="entry name" value="RTL1-rel"/>
</dbReference>
<sequence>MIRNNKDNRDRFPGGNSGGNNRAREMFNVGQNKTHTINTANWRDKNVRSLSSQEIADRRQKGLCFKCGGPYHPRHQCPDKNLSVMVLEDDSEDENEVRVLNDEDVDTGAEELQLNVLTFENALTFDRQTEYYQDRFQCIRFQGKVREIPVLMLVDSGANKNFMSRRLALALGLRITETPVRRIRLGDGHVVPTLGECHGVIISVQGVEWEIDVMLFELRGYDLVLGMAWLTQIGCTCIDWVEKKMRFDYQGEWIEIRGIRTRECTPLQNYVDENHFGQLHCDVQPGMVTPNQQLEMKSLLDNFDNIFKEPQGLPPGRQQEHAIHLLHGQGPVNVRPYRYPHHHKTEIEKQVKELLLSGVIRPSQSAFSSPVILVKKKDDSWRMCVDYRALNKVTIPDKFPIPVIDELLDELHGEKGKPVIWRVYQRRNKNKKINN</sequence>